<feature type="transmembrane region" description="Helical" evidence="13">
    <location>
        <begin position="591"/>
        <end position="611"/>
    </location>
</feature>
<evidence type="ECO:0000256" key="7">
    <source>
        <dbReference type="ARBA" id="ARBA00023136"/>
    </source>
</evidence>
<gene>
    <name evidence="16" type="ORF">AGLY_003154</name>
</gene>
<comment type="caution">
    <text evidence="16">The sequence shown here is derived from an EMBL/GenBank/DDBJ whole genome shotgun (WGS) entry which is preliminary data.</text>
</comment>
<evidence type="ECO:0000256" key="11">
    <source>
        <dbReference type="ARBA" id="ARBA00023303"/>
    </source>
</evidence>
<dbReference type="Pfam" id="PF10613">
    <property type="entry name" value="Lig_chan-Glu_bd"/>
    <property type="match status" value="1"/>
</dbReference>
<evidence type="ECO:0000256" key="8">
    <source>
        <dbReference type="ARBA" id="ARBA00023170"/>
    </source>
</evidence>
<evidence type="ECO:0000256" key="13">
    <source>
        <dbReference type="SAM" id="Phobius"/>
    </source>
</evidence>
<proteinExistence type="predicted"/>
<evidence type="ECO:0000256" key="5">
    <source>
        <dbReference type="ARBA" id="ARBA00022989"/>
    </source>
</evidence>
<feature type="region of interest" description="Disordered" evidence="12">
    <location>
        <begin position="775"/>
        <end position="800"/>
    </location>
</feature>
<reference evidence="16 17" key="1">
    <citation type="submission" date="2019-08" db="EMBL/GenBank/DDBJ databases">
        <title>The genome of the soybean aphid Biotype 1, its phylome, world population structure and adaptation to the North American continent.</title>
        <authorList>
            <person name="Giordano R."/>
            <person name="Donthu R.K."/>
            <person name="Hernandez A.G."/>
            <person name="Wright C.L."/>
            <person name="Zimin A.V."/>
        </authorList>
    </citation>
    <scope>NUCLEOTIDE SEQUENCE [LARGE SCALE GENOMIC DNA]</scope>
    <source>
        <tissue evidence="16">Whole aphids</tissue>
    </source>
</reference>
<evidence type="ECO:0000256" key="6">
    <source>
        <dbReference type="ARBA" id="ARBA00023065"/>
    </source>
</evidence>
<feature type="non-terminal residue" evidence="16">
    <location>
        <position position="800"/>
    </location>
</feature>
<keyword evidence="11" id="KW-0407">Ion channel</keyword>
<dbReference type="EMBL" id="VYZN01000009">
    <property type="protein sequence ID" value="KAE9543243.1"/>
    <property type="molecule type" value="Genomic_DNA"/>
</dbReference>
<keyword evidence="10" id="KW-1071">Ligand-gated ion channel</keyword>
<dbReference type="Gene3D" id="3.40.190.10">
    <property type="entry name" value="Periplasmic binding protein-like II"/>
    <property type="match status" value="1"/>
</dbReference>
<keyword evidence="3" id="KW-1003">Cell membrane</keyword>
<evidence type="ECO:0000313" key="17">
    <source>
        <dbReference type="Proteomes" id="UP000475862"/>
    </source>
</evidence>
<dbReference type="InterPro" id="IPR019594">
    <property type="entry name" value="Glu/Gly-bd"/>
</dbReference>
<keyword evidence="4 13" id="KW-0812">Transmembrane</keyword>
<sequence length="800" mass="91085">MQFSMILFVISAYCTNFIYGNQNVSYNNLANLVSQLDLINKEKPEIKVLNSLVNEIINKYLKSCHISIIYDDLFDTDLYYKDVLQIMLKSFDSISYEIFHIYEYSSKKTIVSEPSCVNYIIFCQDPEITATKFGHTIDSRVFIVTIGSKWQIQEFFKSQASQNIMNLLIASAGPALQEKNKNEVADIKLYTHEMYIDGLGSSVQIILTTWKLNRFTRPEVNLYPVKLVNGFRGHRFIVSAIEKPPLVFRSIDKVLTQEQSILWDGIEIRLIQLLAGILNFTLEIHDATLSKSRDEADDRIIGDLVTSKAELGISGLYMTNARYSMVDFSPVIMQDCGTFMSLGSFALSKYRAIFGPFHWSIWVMVVITYMAAIFPIAFTNNRNVKTLCKSPKQLESMCCYMFGTYTNLFTFKDVKSWTNTKMGSTRLFIAYTSSIIAFITLPAQPVIVDSSYQLVDQRYRVMTLDKGGWQYYLNITNDTMSKRLISNIKLMNNLEDAIDYIVRTRYKNKKIFLHVASECYVPFNIGVAYKKNFLFRNIFNNFILRAQQSGLITKIIKDIEWEIIQKSGVRNPNLIIAPEDRQLALDDVQGMFVLLGGGILLAAFTLIIEYVKRKREKRRITQIKIKNHQKKKKRSKSLTVAENTIAESIRPIFIGFSWMLINGYSTDAKDEVDNNIDICSDVGHPINCCSSLVYTRQTVCLHWPSTMPYSDGAMRLESTEFSNTTGVPSNCFDITDGASDTDDTKLPVESPGDGLYSEMSVTKYKLARNTKRSCVSCNSNSATDPKTSSDAENQLLPSSE</sequence>
<evidence type="ECO:0000259" key="15">
    <source>
        <dbReference type="Pfam" id="PF10613"/>
    </source>
</evidence>
<evidence type="ECO:0000256" key="10">
    <source>
        <dbReference type="ARBA" id="ARBA00023286"/>
    </source>
</evidence>
<dbReference type="PANTHER" id="PTHR42643">
    <property type="entry name" value="IONOTROPIC RECEPTOR 20A-RELATED"/>
    <property type="match status" value="1"/>
</dbReference>
<feature type="domain" description="Ionotropic glutamate receptor L-glutamate and glycine-binding" evidence="15">
    <location>
        <begin position="235"/>
        <end position="336"/>
    </location>
</feature>
<dbReference type="GO" id="GO:0015276">
    <property type="term" value="F:ligand-gated monoatomic ion channel activity"/>
    <property type="evidence" value="ECO:0007669"/>
    <property type="project" value="InterPro"/>
</dbReference>
<keyword evidence="7 13" id="KW-0472">Membrane</keyword>
<keyword evidence="5 13" id="KW-1133">Transmembrane helix</keyword>
<evidence type="ECO:0000256" key="4">
    <source>
        <dbReference type="ARBA" id="ARBA00022692"/>
    </source>
</evidence>
<dbReference type="PANTHER" id="PTHR42643:SF24">
    <property type="entry name" value="IONOTROPIC RECEPTOR 60A"/>
    <property type="match status" value="1"/>
</dbReference>
<evidence type="ECO:0000256" key="14">
    <source>
        <dbReference type="SAM" id="SignalP"/>
    </source>
</evidence>
<keyword evidence="9" id="KW-0325">Glycoprotein</keyword>
<dbReference type="GO" id="GO:0005886">
    <property type="term" value="C:plasma membrane"/>
    <property type="evidence" value="ECO:0007669"/>
    <property type="project" value="UniProtKB-SubCell"/>
</dbReference>
<organism evidence="16 17">
    <name type="scientific">Aphis glycines</name>
    <name type="common">Soybean aphid</name>
    <dbReference type="NCBI Taxonomy" id="307491"/>
    <lineage>
        <taxon>Eukaryota</taxon>
        <taxon>Metazoa</taxon>
        <taxon>Ecdysozoa</taxon>
        <taxon>Arthropoda</taxon>
        <taxon>Hexapoda</taxon>
        <taxon>Insecta</taxon>
        <taxon>Pterygota</taxon>
        <taxon>Neoptera</taxon>
        <taxon>Paraneoptera</taxon>
        <taxon>Hemiptera</taxon>
        <taxon>Sternorrhyncha</taxon>
        <taxon>Aphidomorpha</taxon>
        <taxon>Aphidoidea</taxon>
        <taxon>Aphididae</taxon>
        <taxon>Aphidini</taxon>
        <taxon>Aphis</taxon>
        <taxon>Aphis</taxon>
    </lineage>
</organism>
<evidence type="ECO:0000256" key="9">
    <source>
        <dbReference type="ARBA" id="ARBA00023180"/>
    </source>
</evidence>
<dbReference type="AlphaFoldDB" id="A0A6G0U2S6"/>
<evidence type="ECO:0000313" key="16">
    <source>
        <dbReference type="EMBL" id="KAE9543243.1"/>
    </source>
</evidence>
<protein>
    <recommendedName>
        <fullName evidence="15">Ionotropic glutamate receptor L-glutamate and glycine-binding domain-containing protein</fullName>
    </recommendedName>
</protein>
<comment type="subcellular location">
    <subcellularLocation>
        <location evidence="1">Cell membrane</location>
        <topology evidence="1">Multi-pass membrane protein</topology>
    </subcellularLocation>
</comment>
<evidence type="ECO:0000256" key="12">
    <source>
        <dbReference type="SAM" id="MobiDB-lite"/>
    </source>
</evidence>
<dbReference type="Proteomes" id="UP000475862">
    <property type="component" value="Unassembled WGS sequence"/>
</dbReference>
<keyword evidence="8" id="KW-0675">Receptor</keyword>
<dbReference type="SUPFAM" id="SSF53850">
    <property type="entry name" value="Periplasmic binding protein-like II"/>
    <property type="match status" value="1"/>
</dbReference>
<keyword evidence="17" id="KW-1185">Reference proteome</keyword>
<dbReference type="OrthoDB" id="6500454at2759"/>
<keyword evidence="6" id="KW-0406">Ion transport</keyword>
<name>A0A6G0U2S6_APHGL</name>
<dbReference type="InterPro" id="IPR052192">
    <property type="entry name" value="Insect_Ionotropic_Sensory_Rcpt"/>
</dbReference>
<evidence type="ECO:0000256" key="2">
    <source>
        <dbReference type="ARBA" id="ARBA00022448"/>
    </source>
</evidence>
<feature type="signal peptide" evidence="14">
    <location>
        <begin position="1"/>
        <end position="20"/>
    </location>
</feature>
<keyword evidence="2" id="KW-0813">Transport</keyword>
<evidence type="ECO:0000256" key="1">
    <source>
        <dbReference type="ARBA" id="ARBA00004651"/>
    </source>
</evidence>
<feature type="chain" id="PRO_5026305507" description="Ionotropic glutamate receptor L-glutamate and glycine-binding domain-containing protein" evidence="14">
    <location>
        <begin position="21"/>
        <end position="800"/>
    </location>
</feature>
<evidence type="ECO:0000256" key="3">
    <source>
        <dbReference type="ARBA" id="ARBA00022475"/>
    </source>
</evidence>
<feature type="transmembrane region" description="Helical" evidence="13">
    <location>
        <begin position="359"/>
        <end position="379"/>
    </location>
</feature>
<accession>A0A6G0U2S6</accession>
<feature type="transmembrane region" description="Helical" evidence="13">
    <location>
        <begin position="427"/>
        <end position="447"/>
    </location>
</feature>
<keyword evidence="14" id="KW-0732">Signal</keyword>